<organism evidence="1 2">
    <name type="scientific">Cryoendolithus antarcticus</name>
    <dbReference type="NCBI Taxonomy" id="1507870"/>
    <lineage>
        <taxon>Eukaryota</taxon>
        <taxon>Fungi</taxon>
        <taxon>Dikarya</taxon>
        <taxon>Ascomycota</taxon>
        <taxon>Pezizomycotina</taxon>
        <taxon>Dothideomycetes</taxon>
        <taxon>Dothideomycetidae</taxon>
        <taxon>Cladosporiales</taxon>
        <taxon>Cladosporiaceae</taxon>
        <taxon>Cryoendolithus</taxon>
    </lineage>
</organism>
<sequence length="305" mass="34510">MKQLKDLLSCFERKGPDANDLDGPVLRDFKNTLDKRHEAEDAEEARKAEEEAVRDFAWRDDSLSVGQISARERAEWDAAAVLEAAANLAAFGEMAMADPALREASERAAAASLAASSEMTKLDHTVDQDDVDVEVTLENADEVLAAQFKDVDEEALAKETAAIIAGFNTNHGIDEERVKEYRAEVAAVKHLFNPDGFRRLDPLRPFASRVGPTLPNRMHSMYQQDPNAPQQQAIGEAYDETLDNIQRNEVWNYADPVVMQTPTEYNIWSSIPPAPPRKRVRFRRKRSLEEIHIIERREDVLERRD</sequence>
<dbReference type="InParanoid" id="A0A1V8T0K0"/>
<dbReference type="AlphaFoldDB" id="A0A1V8T0K0"/>
<name>A0A1V8T0K0_9PEZI</name>
<accession>A0A1V8T0K0</accession>
<keyword evidence="2" id="KW-1185">Reference proteome</keyword>
<dbReference type="EMBL" id="NAJO01000020">
    <property type="protein sequence ID" value="OQO04943.1"/>
    <property type="molecule type" value="Genomic_DNA"/>
</dbReference>
<gene>
    <name evidence="1" type="ORF">B0A48_07961</name>
</gene>
<protein>
    <submittedName>
        <fullName evidence="1">Uncharacterized protein</fullName>
    </submittedName>
</protein>
<comment type="caution">
    <text evidence="1">The sequence shown here is derived from an EMBL/GenBank/DDBJ whole genome shotgun (WGS) entry which is preliminary data.</text>
</comment>
<proteinExistence type="predicted"/>
<evidence type="ECO:0000313" key="1">
    <source>
        <dbReference type="EMBL" id="OQO04943.1"/>
    </source>
</evidence>
<reference evidence="2" key="1">
    <citation type="submission" date="2017-03" db="EMBL/GenBank/DDBJ databases">
        <title>Genomes of endolithic fungi from Antarctica.</title>
        <authorList>
            <person name="Coleine C."/>
            <person name="Masonjones S."/>
            <person name="Stajich J.E."/>
        </authorList>
    </citation>
    <scope>NUCLEOTIDE SEQUENCE [LARGE SCALE GENOMIC DNA]</scope>
    <source>
        <strain evidence="2">CCFEE 5527</strain>
    </source>
</reference>
<dbReference type="Proteomes" id="UP000192596">
    <property type="component" value="Unassembled WGS sequence"/>
</dbReference>
<evidence type="ECO:0000313" key="2">
    <source>
        <dbReference type="Proteomes" id="UP000192596"/>
    </source>
</evidence>